<keyword evidence="4" id="KW-1185">Reference proteome</keyword>
<sequence length="302" mass="33382">MCLRWLQHEPGRIQHCSTILDSVQWIDVSWLAAEMKFIQEPQLARALADFMLLKDNLCLSQVPTMASLQLYVVGGRLQLPDGAVEITATALKYDLRTRTWSNIAPMGTPRTGHGVAVLNDQIYVAGGQGRLVRESGDNGEGEDEGEGGDDEITTLATAEVYDPESDEWSLLPPMREARSHFGLVACNNCLYAFGGECDGRLKSSIEKYDPLLRDWVMLGDMPEPRSQMSVVNFNKYNASINEEAEYPLTQLRAVTITLQPETGEKRVIYAAILIEAEKKIELTGVNDKSVKSKNAATDAKAS</sequence>
<protein>
    <submittedName>
        <fullName evidence="3">Kelch-like protein 5</fullName>
    </submittedName>
</protein>
<evidence type="ECO:0000313" key="4">
    <source>
        <dbReference type="Proteomes" id="UP000299102"/>
    </source>
</evidence>
<keyword evidence="2" id="KW-0677">Repeat</keyword>
<dbReference type="InterPro" id="IPR006652">
    <property type="entry name" value="Kelch_1"/>
</dbReference>
<dbReference type="InterPro" id="IPR015915">
    <property type="entry name" value="Kelch-typ_b-propeller"/>
</dbReference>
<evidence type="ECO:0000313" key="3">
    <source>
        <dbReference type="EMBL" id="GBP46537.1"/>
    </source>
</evidence>
<name>A0A4C1W8T8_EUMVA</name>
<comment type="caution">
    <text evidence="3">The sequence shown here is derived from an EMBL/GenBank/DDBJ whole genome shotgun (WGS) entry which is preliminary data.</text>
</comment>
<dbReference type="SUPFAM" id="SSF50965">
    <property type="entry name" value="Galactose oxidase, central domain"/>
    <property type="match status" value="1"/>
</dbReference>
<dbReference type="PANTHER" id="PTHR46344:SF27">
    <property type="entry name" value="KELCH REPEAT SUPERFAMILY PROTEIN"/>
    <property type="match status" value="1"/>
</dbReference>
<keyword evidence="1" id="KW-0880">Kelch repeat</keyword>
<dbReference type="Proteomes" id="UP000299102">
    <property type="component" value="Unassembled WGS sequence"/>
</dbReference>
<dbReference type="InterPro" id="IPR011043">
    <property type="entry name" value="Gal_Oxase/kelch_b-propeller"/>
</dbReference>
<dbReference type="EMBL" id="BGZK01000486">
    <property type="protein sequence ID" value="GBP46537.1"/>
    <property type="molecule type" value="Genomic_DNA"/>
</dbReference>
<gene>
    <name evidence="3" type="primary">KLHL5</name>
    <name evidence="3" type="ORF">EVAR_21692_1</name>
</gene>
<dbReference type="AlphaFoldDB" id="A0A4C1W8T8"/>
<dbReference type="Gene3D" id="2.120.10.80">
    <property type="entry name" value="Kelch-type beta propeller"/>
    <property type="match status" value="1"/>
</dbReference>
<dbReference type="Pfam" id="PF01344">
    <property type="entry name" value="Kelch_1"/>
    <property type="match status" value="4"/>
</dbReference>
<dbReference type="PANTHER" id="PTHR46344">
    <property type="entry name" value="OS02G0202900 PROTEIN"/>
    <property type="match status" value="1"/>
</dbReference>
<evidence type="ECO:0000256" key="2">
    <source>
        <dbReference type="ARBA" id="ARBA00022737"/>
    </source>
</evidence>
<dbReference type="SMART" id="SM00612">
    <property type="entry name" value="Kelch"/>
    <property type="match status" value="3"/>
</dbReference>
<dbReference type="OrthoDB" id="191037at2759"/>
<reference evidence="3 4" key="1">
    <citation type="journal article" date="2019" name="Commun. Biol.">
        <title>The bagworm genome reveals a unique fibroin gene that provides high tensile strength.</title>
        <authorList>
            <person name="Kono N."/>
            <person name="Nakamura H."/>
            <person name="Ohtoshi R."/>
            <person name="Tomita M."/>
            <person name="Numata K."/>
            <person name="Arakawa K."/>
        </authorList>
    </citation>
    <scope>NUCLEOTIDE SEQUENCE [LARGE SCALE GENOMIC DNA]</scope>
</reference>
<accession>A0A4C1W8T8</accession>
<organism evidence="3 4">
    <name type="scientific">Eumeta variegata</name>
    <name type="common">Bagworm moth</name>
    <name type="synonym">Eumeta japonica</name>
    <dbReference type="NCBI Taxonomy" id="151549"/>
    <lineage>
        <taxon>Eukaryota</taxon>
        <taxon>Metazoa</taxon>
        <taxon>Ecdysozoa</taxon>
        <taxon>Arthropoda</taxon>
        <taxon>Hexapoda</taxon>
        <taxon>Insecta</taxon>
        <taxon>Pterygota</taxon>
        <taxon>Neoptera</taxon>
        <taxon>Endopterygota</taxon>
        <taxon>Lepidoptera</taxon>
        <taxon>Glossata</taxon>
        <taxon>Ditrysia</taxon>
        <taxon>Tineoidea</taxon>
        <taxon>Psychidae</taxon>
        <taxon>Oiketicinae</taxon>
        <taxon>Eumeta</taxon>
    </lineage>
</organism>
<dbReference type="STRING" id="151549.A0A4C1W8T8"/>
<proteinExistence type="predicted"/>
<evidence type="ECO:0000256" key="1">
    <source>
        <dbReference type="ARBA" id="ARBA00022441"/>
    </source>
</evidence>